<dbReference type="PANTHER" id="PTHR37466">
    <property type="entry name" value="SLR1628 PROTEIN"/>
    <property type="match status" value="1"/>
</dbReference>
<name>A0A1K1XF53_9GAMM</name>
<dbReference type="AlphaFoldDB" id="A0A1K1XF53"/>
<organism evidence="1 2">
    <name type="scientific">Marinospirillum alkaliphilum DSM 21637</name>
    <dbReference type="NCBI Taxonomy" id="1122209"/>
    <lineage>
        <taxon>Bacteria</taxon>
        <taxon>Pseudomonadati</taxon>
        <taxon>Pseudomonadota</taxon>
        <taxon>Gammaproteobacteria</taxon>
        <taxon>Oceanospirillales</taxon>
        <taxon>Oceanospirillaceae</taxon>
        <taxon>Marinospirillum</taxon>
    </lineage>
</organism>
<reference evidence="1 2" key="1">
    <citation type="submission" date="2016-11" db="EMBL/GenBank/DDBJ databases">
        <authorList>
            <person name="Jaros S."/>
            <person name="Januszkiewicz K."/>
            <person name="Wedrychowicz H."/>
        </authorList>
    </citation>
    <scope>NUCLEOTIDE SEQUENCE [LARGE SCALE GENOMIC DNA]</scope>
    <source>
        <strain evidence="1 2">DSM 21637</strain>
    </source>
</reference>
<dbReference type="EMBL" id="FPJW01000006">
    <property type="protein sequence ID" value="SFX48183.1"/>
    <property type="molecule type" value="Genomic_DNA"/>
</dbReference>
<dbReference type="PANTHER" id="PTHR37466:SF1">
    <property type="entry name" value="SLR1628 PROTEIN"/>
    <property type="match status" value="1"/>
</dbReference>
<sequence>MKAELTRNVLGTLLQPCSFDTMTGFFRDGHCHTCQEDVGLHTVCAQVTDEFLVFSKKQGNDLSTPRPEWGFPGLKAGDRWCLCALRWEEARRAGMAPPVVLQSTHERTLDVIPLQHLQAHALTS</sequence>
<accession>A0A1K1XF53</accession>
<keyword evidence="2" id="KW-1185">Reference proteome</keyword>
<protein>
    <recommendedName>
        <fullName evidence="3">DUF2237 domain-containing protein</fullName>
    </recommendedName>
</protein>
<evidence type="ECO:0008006" key="3">
    <source>
        <dbReference type="Google" id="ProtNLM"/>
    </source>
</evidence>
<dbReference type="Proteomes" id="UP000182350">
    <property type="component" value="Unassembled WGS sequence"/>
</dbReference>
<evidence type="ECO:0000313" key="2">
    <source>
        <dbReference type="Proteomes" id="UP000182350"/>
    </source>
</evidence>
<proteinExistence type="predicted"/>
<gene>
    <name evidence="1" type="ORF">SAMN02745752_01799</name>
</gene>
<dbReference type="RefSeq" id="WP_177247070.1">
    <property type="nucleotide sequence ID" value="NZ_FPJW01000006.1"/>
</dbReference>
<dbReference type="Gene3D" id="3.30.56.110">
    <property type="entry name" value="Protein of unknown function DUF2237"/>
    <property type="match status" value="1"/>
</dbReference>
<dbReference type="Pfam" id="PF09996">
    <property type="entry name" value="DUF2237"/>
    <property type="match status" value="1"/>
</dbReference>
<evidence type="ECO:0000313" key="1">
    <source>
        <dbReference type="EMBL" id="SFX48183.1"/>
    </source>
</evidence>
<dbReference type="STRING" id="1122209.SAMN02745752_01799"/>
<dbReference type="InterPro" id="IPR018714">
    <property type="entry name" value="DUF2237"/>
</dbReference>